<keyword evidence="6 8" id="KW-0931">ER-Golgi transport</keyword>
<dbReference type="InterPro" id="IPR016721">
    <property type="entry name" value="Bet3"/>
</dbReference>
<evidence type="ECO:0000313" key="10">
    <source>
        <dbReference type="EMBL" id="CAF0770733.1"/>
    </source>
</evidence>
<evidence type="ECO:0000256" key="2">
    <source>
        <dbReference type="ARBA" id="ARBA00004240"/>
    </source>
</evidence>
<comment type="caution">
    <text evidence="11">The sequence shown here is derived from an EMBL/GenBank/DDBJ whole genome shotgun (WGS) entry which is preliminary data.</text>
</comment>
<evidence type="ECO:0000313" key="14">
    <source>
        <dbReference type="Proteomes" id="UP000663832"/>
    </source>
</evidence>
<accession>A0A813TYT7</accession>
<keyword evidence="7 8" id="KW-0333">Golgi apparatus</keyword>
<dbReference type="Gene3D" id="3.30.1380.20">
    <property type="entry name" value="Trafficking protein particle complex subunit 3"/>
    <property type="match status" value="1"/>
</dbReference>
<keyword evidence="5" id="KW-0256">Endoplasmic reticulum</keyword>
<comment type="similarity">
    <text evidence="3 8">Belongs to the TRAPP small subunits family. BET3 subfamily.</text>
</comment>
<comment type="subcellular location">
    <subcellularLocation>
        <location evidence="2">Endoplasmic reticulum</location>
    </subcellularLocation>
    <subcellularLocation>
        <location evidence="1 8">Golgi apparatus</location>
        <location evidence="1 8">cis-Golgi network</location>
    </subcellularLocation>
</comment>
<dbReference type="Proteomes" id="UP000663832">
    <property type="component" value="Unassembled WGS sequence"/>
</dbReference>
<dbReference type="PIRSF" id="PIRSF018293">
    <property type="entry name" value="TRAPP_I_complex_Bet3"/>
    <property type="match status" value="1"/>
</dbReference>
<name>A0A813TYT7_9BILA</name>
<proteinExistence type="inferred from homology"/>
<dbReference type="EMBL" id="CAJNOM010000019">
    <property type="protein sequence ID" value="CAF0816058.1"/>
    <property type="molecule type" value="Genomic_DNA"/>
</dbReference>
<dbReference type="AlphaFoldDB" id="A0A813TYT7"/>
<dbReference type="SUPFAM" id="SSF111126">
    <property type="entry name" value="Ligand-binding domain in the NO signalling and Golgi transport"/>
    <property type="match status" value="1"/>
</dbReference>
<dbReference type="EMBL" id="CAJOAZ010001673">
    <property type="protein sequence ID" value="CAF3843007.1"/>
    <property type="molecule type" value="Genomic_DNA"/>
</dbReference>
<evidence type="ECO:0000256" key="4">
    <source>
        <dbReference type="ARBA" id="ARBA00022448"/>
    </source>
</evidence>
<dbReference type="GO" id="GO:0048193">
    <property type="term" value="P:Golgi vesicle transport"/>
    <property type="evidence" value="ECO:0007669"/>
    <property type="project" value="InterPro"/>
</dbReference>
<dbReference type="InterPro" id="IPR024096">
    <property type="entry name" value="NO_sig/Golgi_transp_ligand-bd"/>
</dbReference>
<dbReference type="Proteomes" id="UP000663845">
    <property type="component" value="Unassembled WGS sequence"/>
</dbReference>
<evidence type="ECO:0000313" key="11">
    <source>
        <dbReference type="EMBL" id="CAF0816058.1"/>
    </source>
</evidence>
<dbReference type="InterPro" id="IPR007194">
    <property type="entry name" value="TRAPP_component"/>
</dbReference>
<dbReference type="CDD" id="cd14942">
    <property type="entry name" value="TRAPPC3_bet3"/>
    <property type="match status" value="1"/>
</dbReference>
<dbReference type="EMBL" id="CAJNOM010000008">
    <property type="protein sequence ID" value="CAF0770733.1"/>
    <property type="molecule type" value="Genomic_DNA"/>
</dbReference>
<keyword evidence="14" id="KW-1185">Reference proteome</keyword>
<dbReference type="Proteomes" id="UP000663844">
    <property type="component" value="Unassembled WGS sequence"/>
</dbReference>
<evidence type="ECO:0000256" key="5">
    <source>
        <dbReference type="ARBA" id="ARBA00022824"/>
    </source>
</evidence>
<dbReference type="OrthoDB" id="10262857at2759"/>
<dbReference type="EMBL" id="CAJNOG010000051">
    <property type="protein sequence ID" value="CAF0848144.1"/>
    <property type="molecule type" value="Genomic_DNA"/>
</dbReference>
<dbReference type="GO" id="GO:0016236">
    <property type="term" value="P:macroautophagy"/>
    <property type="evidence" value="ECO:0007669"/>
    <property type="project" value="UniProtKB-ARBA"/>
</dbReference>
<evidence type="ECO:0000256" key="1">
    <source>
        <dbReference type="ARBA" id="ARBA00004222"/>
    </source>
</evidence>
<dbReference type="FunFam" id="3.30.1380.20:FF:000001">
    <property type="entry name" value="Trafficking protein particle complex subunit BET3"/>
    <property type="match status" value="1"/>
</dbReference>
<dbReference type="GO" id="GO:0030008">
    <property type="term" value="C:TRAPP complex"/>
    <property type="evidence" value="ECO:0007669"/>
    <property type="project" value="InterPro"/>
</dbReference>
<dbReference type="GO" id="GO:0005794">
    <property type="term" value="C:Golgi apparatus"/>
    <property type="evidence" value="ECO:0007669"/>
    <property type="project" value="UniProtKB-SubCell"/>
</dbReference>
<dbReference type="EMBL" id="CAJNOI010000007">
    <property type="protein sequence ID" value="CAF0762007.1"/>
    <property type="molecule type" value="Genomic_DNA"/>
</dbReference>
<evidence type="ECO:0000256" key="7">
    <source>
        <dbReference type="ARBA" id="ARBA00023034"/>
    </source>
</evidence>
<comment type="function">
    <text evidence="8">May play a role in vesicular transport from endoplasmic reticulum to Golgi.</text>
</comment>
<evidence type="ECO:0000313" key="13">
    <source>
        <dbReference type="EMBL" id="CAF3843007.1"/>
    </source>
</evidence>
<dbReference type="GO" id="GO:0005783">
    <property type="term" value="C:endoplasmic reticulum"/>
    <property type="evidence" value="ECO:0007669"/>
    <property type="project" value="UniProtKB-SubCell"/>
</dbReference>
<keyword evidence="4 8" id="KW-0813">Transport</keyword>
<dbReference type="Pfam" id="PF04051">
    <property type="entry name" value="TRAPP"/>
    <property type="match status" value="1"/>
</dbReference>
<evidence type="ECO:0000256" key="3">
    <source>
        <dbReference type="ARBA" id="ARBA00006218"/>
    </source>
</evidence>
<dbReference type="PANTHER" id="PTHR13048">
    <property type="entry name" value="TRAFFICKING PROTEIN PARTICLE COMPLEX SUBUNIT 3"/>
    <property type="match status" value="1"/>
</dbReference>
<dbReference type="Proteomes" id="UP000663877">
    <property type="component" value="Unassembled WGS sequence"/>
</dbReference>
<evidence type="ECO:0000313" key="12">
    <source>
        <dbReference type="EMBL" id="CAF0848144.1"/>
    </source>
</evidence>
<protein>
    <recommendedName>
        <fullName evidence="8">Trafficking protein particle complex subunit</fullName>
    </recommendedName>
</protein>
<comment type="subunit">
    <text evidence="8">Homodimer.</text>
</comment>
<reference evidence="11" key="1">
    <citation type="submission" date="2021-02" db="EMBL/GenBank/DDBJ databases">
        <authorList>
            <person name="Nowell W R."/>
        </authorList>
    </citation>
    <scope>NUCLEOTIDE SEQUENCE</scope>
</reference>
<evidence type="ECO:0000256" key="8">
    <source>
        <dbReference type="PIRNR" id="PIRNR018293"/>
    </source>
</evidence>
<evidence type="ECO:0000313" key="9">
    <source>
        <dbReference type="EMBL" id="CAF0762007.1"/>
    </source>
</evidence>
<gene>
    <name evidence="9" type="ORF">BJG266_LOCUS3060</name>
    <name evidence="12" type="ORF">JYZ213_LOCUS7746</name>
    <name evidence="13" type="ORF">OXD698_LOCUS20799</name>
    <name evidence="10" type="ORF">QVE165_LOCUS2590</name>
    <name evidence="11" type="ORF">QVE165_LOCUS5004</name>
</gene>
<sequence>MSRTNVKQNLDARRVTQELFTLTYGAFVAQILNDYEHVDEVNKQLDKIGYNIGVRLIDDFLARNPNVGRCHDLRETADVLAKQGFKTYLGISPSITNWSPAGDEFSLLLDGNPLTEFVELPEGQGQKLSYNQMICGAIRGALEMVQLEVECRFVQDQLKGDNATELRVKFLKKLEDALPVGED</sequence>
<evidence type="ECO:0000256" key="6">
    <source>
        <dbReference type="ARBA" id="ARBA00022892"/>
    </source>
</evidence>
<organism evidence="11 14">
    <name type="scientific">Adineta steineri</name>
    <dbReference type="NCBI Taxonomy" id="433720"/>
    <lineage>
        <taxon>Eukaryota</taxon>
        <taxon>Metazoa</taxon>
        <taxon>Spiralia</taxon>
        <taxon>Gnathifera</taxon>
        <taxon>Rotifera</taxon>
        <taxon>Eurotatoria</taxon>
        <taxon>Bdelloidea</taxon>
        <taxon>Adinetida</taxon>
        <taxon>Adinetidae</taxon>
        <taxon>Adineta</taxon>
    </lineage>
</organism>